<accession>A0ACC0UHA0</accession>
<reference evidence="1" key="1">
    <citation type="submission" date="2021-03" db="EMBL/GenBank/DDBJ databases">
        <title>Evolutionary priming and transition to the ectomycorrhizal habit in an iconic lineage of mushroom-forming fungi: is preadaptation a requirement?</title>
        <authorList>
            <consortium name="DOE Joint Genome Institute"/>
            <person name="Looney B.P."/>
            <person name="Miyauchi S."/>
            <person name="Morin E."/>
            <person name="Drula E."/>
            <person name="Courty P.E."/>
            <person name="Chicoki N."/>
            <person name="Fauchery L."/>
            <person name="Kohler A."/>
            <person name="Kuo A."/>
            <person name="LaButti K."/>
            <person name="Pangilinan J."/>
            <person name="Lipzen A."/>
            <person name="Riley R."/>
            <person name="Andreopoulos W."/>
            <person name="He G."/>
            <person name="Johnson J."/>
            <person name="Barry K.W."/>
            <person name="Grigoriev I.V."/>
            <person name="Nagy L."/>
            <person name="Hibbett D."/>
            <person name="Henrissat B."/>
            <person name="Matheny P.B."/>
            <person name="Labbe J."/>
            <person name="Martin A.F."/>
        </authorList>
    </citation>
    <scope>NUCLEOTIDE SEQUENCE</scope>
    <source>
        <strain evidence="1">BPL698</strain>
    </source>
</reference>
<protein>
    <submittedName>
        <fullName evidence="1">Uncharacterized protein</fullName>
    </submittedName>
</protein>
<evidence type="ECO:0000313" key="1">
    <source>
        <dbReference type="EMBL" id="KAI9511098.1"/>
    </source>
</evidence>
<organism evidence="1 2">
    <name type="scientific">Russula earlei</name>
    <dbReference type="NCBI Taxonomy" id="71964"/>
    <lineage>
        <taxon>Eukaryota</taxon>
        <taxon>Fungi</taxon>
        <taxon>Dikarya</taxon>
        <taxon>Basidiomycota</taxon>
        <taxon>Agaricomycotina</taxon>
        <taxon>Agaricomycetes</taxon>
        <taxon>Russulales</taxon>
        <taxon>Russulaceae</taxon>
        <taxon>Russula</taxon>
    </lineage>
</organism>
<gene>
    <name evidence="1" type="ORF">F5148DRAFT_421615</name>
</gene>
<dbReference type="EMBL" id="JAGFNK010000027">
    <property type="protein sequence ID" value="KAI9511098.1"/>
    <property type="molecule type" value="Genomic_DNA"/>
</dbReference>
<evidence type="ECO:0000313" key="2">
    <source>
        <dbReference type="Proteomes" id="UP001207468"/>
    </source>
</evidence>
<sequence length="298" mass="33450">MSASDKTPRPLADNFSAIFRAASIEYCKTTGSSLDTHPLATQLEFCHSPEDISNLLRTQAQAFAKFRQGDEKLMTWLDPTVHILYTFSAALGDVLALPFSPAKTVFTSICVLLGAVRDEAASHETLIHIFERIHFFLQRLNSYARLPLTNDMTELLGKIIAQLLSVLALSTKLIMKGRFRNFLKKLAGGQEIEDALVKLDSLTREENLRVAVRTLEITHHVEYVVQGVDNHVRETKVIAKVVDENVKATKELLHDVDGDVKDTKSLTQDIGENVRTIDHDVKATKDVTHELKQNQLRH</sequence>
<keyword evidence="2" id="KW-1185">Reference proteome</keyword>
<name>A0ACC0UHA0_9AGAM</name>
<dbReference type="Proteomes" id="UP001207468">
    <property type="component" value="Unassembled WGS sequence"/>
</dbReference>
<comment type="caution">
    <text evidence="1">The sequence shown here is derived from an EMBL/GenBank/DDBJ whole genome shotgun (WGS) entry which is preliminary data.</text>
</comment>
<proteinExistence type="predicted"/>